<keyword evidence="3" id="KW-1185">Reference proteome</keyword>
<evidence type="ECO:0000256" key="1">
    <source>
        <dbReference type="SAM" id="SignalP"/>
    </source>
</evidence>
<accession>A0A0R3WCW9</accession>
<evidence type="ECO:0000313" key="2">
    <source>
        <dbReference type="EMBL" id="VDK40581.1"/>
    </source>
</evidence>
<proteinExistence type="predicted"/>
<dbReference type="WBParaSite" id="TASK_0000857501-mRNA-1">
    <property type="protein sequence ID" value="TASK_0000857501-mRNA-1"/>
    <property type="gene ID" value="TASK_0000857501"/>
</dbReference>
<feature type="signal peptide" evidence="1">
    <location>
        <begin position="1"/>
        <end position="24"/>
    </location>
</feature>
<organism evidence="4">
    <name type="scientific">Taenia asiatica</name>
    <name type="common">Asian tapeworm</name>
    <dbReference type="NCBI Taxonomy" id="60517"/>
    <lineage>
        <taxon>Eukaryota</taxon>
        <taxon>Metazoa</taxon>
        <taxon>Spiralia</taxon>
        <taxon>Lophotrochozoa</taxon>
        <taxon>Platyhelminthes</taxon>
        <taxon>Cestoda</taxon>
        <taxon>Eucestoda</taxon>
        <taxon>Cyclophyllidea</taxon>
        <taxon>Taeniidae</taxon>
        <taxon>Taenia</taxon>
    </lineage>
</organism>
<sequence length="123" mass="12657">MIGCIGVAVAAAAAAAVAVKPVLAQANRIDADSAEHLVPIHLLLFSPFHTPIRYIPYQNEWPNAFTSNLRPPCWTVAAAASAAAAAAAAAAGMWVGQVGAADAGSCADECCLRDYKVYTTARS</sequence>
<protein>
    <submittedName>
        <fullName evidence="4">Secreted protein</fullName>
    </submittedName>
</protein>
<evidence type="ECO:0000313" key="4">
    <source>
        <dbReference type="WBParaSite" id="TASK_0000857501-mRNA-1"/>
    </source>
</evidence>
<dbReference type="Proteomes" id="UP000282613">
    <property type="component" value="Unassembled WGS sequence"/>
</dbReference>
<dbReference type="EMBL" id="UYRS01018830">
    <property type="protein sequence ID" value="VDK40581.1"/>
    <property type="molecule type" value="Genomic_DNA"/>
</dbReference>
<name>A0A0R3WCW9_TAEAS</name>
<reference evidence="4" key="1">
    <citation type="submission" date="2017-02" db="UniProtKB">
        <authorList>
            <consortium name="WormBaseParasite"/>
        </authorList>
    </citation>
    <scope>IDENTIFICATION</scope>
</reference>
<dbReference type="AlphaFoldDB" id="A0A0R3WCW9"/>
<gene>
    <name evidence="2" type="ORF">TASK_LOCUS8576</name>
</gene>
<reference evidence="2 3" key="2">
    <citation type="submission" date="2018-11" db="EMBL/GenBank/DDBJ databases">
        <authorList>
            <consortium name="Pathogen Informatics"/>
        </authorList>
    </citation>
    <scope>NUCLEOTIDE SEQUENCE [LARGE SCALE GENOMIC DNA]</scope>
</reference>
<keyword evidence="1" id="KW-0732">Signal</keyword>
<feature type="chain" id="PRO_5043132719" evidence="1">
    <location>
        <begin position="25"/>
        <end position="123"/>
    </location>
</feature>
<evidence type="ECO:0000313" key="3">
    <source>
        <dbReference type="Proteomes" id="UP000282613"/>
    </source>
</evidence>